<dbReference type="InterPro" id="IPR025827">
    <property type="entry name" value="Zn_ribbon_recom_dom"/>
</dbReference>
<feature type="active site" description="O-(5'-phospho-DNA)-serine intermediate" evidence="4 5">
    <location>
        <position position="11"/>
    </location>
</feature>
<dbReference type="Gene3D" id="3.90.1750.20">
    <property type="entry name" value="Putative Large Serine Recombinase, Chain B, Domain 2"/>
    <property type="match status" value="1"/>
</dbReference>
<dbReference type="GO" id="GO:0000150">
    <property type="term" value="F:DNA strand exchange activity"/>
    <property type="evidence" value="ECO:0007669"/>
    <property type="project" value="InterPro"/>
</dbReference>
<sequence>MTIAAVYCRVSTEDQEREGTSLDTQEALCLEKAAQIGYDVPAEFIFREAASGLTTNRPRLTELRAAAAVAGKFKAIIVLKPDRLARNGEDILSLFKEFKIGGVKLVFVKEEFEDSPAGKMLAFAMGWAAEMYVHATKEATKRGKAARMAEGKIAQGTGPGIYGYTWDKLNKQRVIDEAQAAVVRGIFDLISQGKDCFTVAKEINGRGIPALKGGPWHARTIRNVATNPAYMGVTYYGRTHREGKKTIRLPESEWKTIAGATPPIVSPAAFKAAQDALQRPKGRTGKLKYAPYLLTGFLRCGECGSPIVGGAMDRGRYRYYRCRGTFPRETGDTAICRARYIKADETDAAVWAQVKEILKHPDVHAAILKRKMDAAKDAGSIESLEKTIKKLEGQLRAFGGQHQRLMSLFSKFSTGEIDTSDALLDQINQVKKDREKAEKDLATARYALEQLREMEQVELQLPAFCAQILPNIENATFEDKRAALSLLKFAGTVTNGHVDGETIIPFRIQSKATHHWTNIGITT</sequence>
<protein>
    <submittedName>
        <fullName evidence="9">Site-specific recombinase</fullName>
    </submittedName>
</protein>
<keyword evidence="3" id="KW-0233">DNA recombination</keyword>
<dbReference type="PROSITE" id="PS51736">
    <property type="entry name" value="RECOMBINASES_3"/>
    <property type="match status" value="1"/>
</dbReference>
<dbReference type="InterPro" id="IPR006118">
    <property type="entry name" value="Recombinase_CS"/>
</dbReference>
<keyword evidence="2" id="KW-0238">DNA-binding</keyword>
<evidence type="ECO:0000256" key="3">
    <source>
        <dbReference type="ARBA" id="ARBA00023172"/>
    </source>
</evidence>
<dbReference type="InterPro" id="IPR038109">
    <property type="entry name" value="DNA_bind_recomb_sf"/>
</dbReference>
<dbReference type="GO" id="GO:0003677">
    <property type="term" value="F:DNA binding"/>
    <property type="evidence" value="ECO:0007669"/>
    <property type="project" value="UniProtKB-KW"/>
</dbReference>
<evidence type="ECO:0000313" key="10">
    <source>
        <dbReference type="Proteomes" id="UP000053947"/>
    </source>
</evidence>
<evidence type="ECO:0000259" key="8">
    <source>
        <dbReference type="PROSITE" id="PS51737"/>
    </source>
</evidence>
<evidence type="ECO:0000256" key="1">
    <source>
        <dbReference type="ARBA" id="ARBA00022908"/>
    </source>
</evidence>
<organism evidence="9 10">
    <name type="scientific">Dehalogenimonas alkenigignens</name>
    <dbReference type="NCBI Taxonomy" id="1217799"/>
    <lineage>
        <taxon>Bacteria</taxon>
        <taxon>Bacillati</taxon>
        <taxon>Chloroflexota</taxon>
        <taxon>Dehalococcoidia</taxon>
        <taxon>Dehalococcoidales</taxon>
        <taxon>Dehalococcoidaceae</taxon>
        <taxon>Dehalogenimonas</taxon>
    </lineage>
</organism>
<dbReference type="EMBL" id="LFDV01000002">
    <property type="protein sequence ID" value="KTB48135.1"/>
    <property type="molecule type" value="Genomic_DNA"/>
</dbReference>
<keyword evidence="1" id="KW-0229">DNA integration</keyword>
<dbReference type="PROSITE" id="PS00397">
    <property type="entry name" value="RECOMBINASES_1"/>
    <property type="match status" value="1"/>
</dbReference>
<proteinExistence type="predicted"/>
<name>A0A0W0GHU1_9CHLR</name>
<dbReference type="PANTHER" id="PTHR30461:SF23">
    <property type="entry name" value="DNA RECOMBINASE-RELATED"/>
    <property type="match status" value="1"/>
</dbReference>
<dbReference type="InterPro" id="IPR050639">
    <property type="entry name" value="SSR_resolvase"/>
</dbReference>
<keyword evidence="6" id="KW-0175">Coiled coil</keyword>
<comment type="caution">
    <text evidence="9">The sequence shown here is derived from an EMBL/GenBank/DDBJ whole genome shotgun (WGS) entry which is preliminary data.</text>
</comment>
<dbReference type="STRING" id="1217799.DEALK_09800"/>
<dbReference type="CDD" id="cd00338">
    <property type="entry name" value="Ser_Recombinase"/>
    <property type="match status" value="1"/>
</dbReference>
<evidence type="ECO:0000313" key="9">
    <source>
        <dbReference type="EMBL" id="KTB48135.1"/>
    </source>
</evidence>
<dbReference type="InterPro" id="IPR006119">
    <property type="entry name" value="Resolv_N"/>
</dbReference>
<dbReference type="Gene3D" id="3.40.50.1390">
    <property type="entry name" value="Resolvase, N-terminal catalytic domain"/>
    <property type="match status" value="1"/>
</dbReference>
<dbReference type="InterPro" id="IPR011109">
    <property type="entry name" value="DNA_bind_recombinase_dom"/>
</dbReference>
<dbReference type="Proteomes" id="UP000053947">
    <property type="component" value="Unassembled WGS sequence"/>
</dbReference>
<feature type="domain" description="Recombinase" evidence="8">
    <location>
        <begin position="161"/>
        <end position="283"/>
    </location>
</feature>
<dbReference type="PROSITE" id="PS51737">
    <property type="entry name" value="RECOMBINASE_DNA_BIND"/>
    <property type="match status" value="1"/>
</dbReference>
<dbReference type="SUPFAM" id="SSF53041">
    <property type="entry name" value="Resolvase-like"/>
    <property type="match status" value="1"/>
</dbReference>
<evidence type="ECO:0000256" key="6">
    <source>
        <dbReference type="SAM" id="Coils"/>
    </source>
</evidence>
<dbReference type="RefSeq" id="WP_058439168.1">
    <property type="nucleotide sequence ID" value="NZ_KQ758903.1"/>
</dbReference>
<dbReference type="SMART" id="SM00857">
    <property type="entry name" value="Resolvase"/>
    <property type="match status" value="1"/>
</dbReference>
<dbReference type="Pfam" id="PF07508">
    <property type="entry name" value="Recombinase"/>
    <property type="match status" value="1"/>
</dbReference>
<feature type="domain" description="Resolvase/invertase-type recombinase catalytic" evidence="7">
    <location>
        <begin position="3"/>
        <end position="151"/>
    </location>
</feature>
<evidence type="ECO:0000259" key="7">
    <source>
        <dbReference type="PROSITE" id="PS51736"/>
    </source>
</evidence>
<keyword evidence="10" id="KW-1185">Reference proteome</keyword>
<dbReference type="GO" id="GO:0015074">
    <property type="term" value="P:DNA integration"/>
    <property type="evidence" value="ECO:0007669"/>
    <property type="project" value="UniProtKB-KW"/>
</dbReference>
<dbReference type="InterPro" id="IPR036162">
    <property type="entry name" value="Resolvase-like_N_sf"/>
</dbReference>
<dbReference type="AlphaFoldDB" id="A0A0W0GHU1"/>
<dbReference type="PANTHER" id="PTHR30461">
    <property type="entry name" value="DNA-INVERTASE FROM LAMBDOID PROPHAGE"/>
    <property type="match status" value="1"/>
</dbReference>
<dbReference type="Pfam" id="PF00239">
    <property type="entry name" value="Resolvase"/>
    <property type="match status" value="1"/>
</dbReference>
<evidence type="ECO:0000256" key="4">
    <source>
        <dbReference type="PIRSR" id="PIRSR606118-50"/>
    </source>
</evidence>
<evidence type="ECO:0000256" key="2">
    <source>
        <dbReference type="ARBA" id="ARBA00023125"/>
    </source>
</evidence>
<evidence type="ECO:0000256" key="5">
    <source>
        <dbReference type="PROSITE-ProRule" id="PRU10137"/>
    </source>
</evidence>
<feature type="coiled-coil region" evidence="6">
    <location>
        <begin position="381"/>
        <end position="454"/>
    </location>
</feature>
<reference evidence="9 10" key="1">
    <citation type="submission" date="2015-06" db="EMBL/GenBank/DDBJ databases">
        <title>Genome sequence of the organohalide-respiring Dehalogenimonas alkenigignens type strain (IP3-3T).</title>
        <authorList>
            <person name="Key T.A."/>
            <person name="Richmond D.P."/>
            <person name="Bowman K.S."/>
            <person name="Cho Y.-J."/>
            <person name="Chun J."/>
            <person name="da Costa M.S."/>
            <person name="Rainey F.A."/>
            <person name="Moe W.M."/>
        </authorList>
    </citation>
    <scope>NUCLEOTIDE SEQUENCE [LARGE SCALE GENOMIC DNA]</scope>
    <source>
        <strain evidence="9 10">IP3-3</strain>
    </source>
</reference>
<dbReference type="Pfam" id="PF13408">
    <property type="entry name" value="Zn_ribbon_recom"/>
    <property type="match status" value="1"/>
</dbReference>
<gene>
    <name evidence="9" type="ORF">DEALK_09800</name>
</gene>
<accession>A0A0W0GHU1</accession>